<dbReference type="Pfam" id="PF05930">
    <property type="entry name" value="Phage_AlpA"/>
    <property type="match status" value="1"/>
</dbReference>
<dbReference type="OrthoDB" id="5298532at2"/>
<keyword evidence="2" id="KW-1185">Reference proteome</keyword>
<protein>
    <recommendedName>
        <fullName evidence="3">Prophage CP4-57 regulatory protein (AlpA)</fullName>
    </recommendedName>
</protein>
<proteinExistence type="predicted"/>
<accession>A0A1L8CPH1</accession>
<gene>
    <name evidence="1" type="ORF">MMIC_P1800</name>
</gene>
<dbReference type="STRING" id="1921010.MMIC_P1800"/>
<dbReference type="InterPro" id="IPR010260">
    <property type="entry name" value="AlpA"/>
</dbReference>
<evidence type="ECO:0008006" key="3">
    <source>
        <dbReference type="Google" id="ProtNLM"/>
    </source>
</evidence>
<sequence length="55" mass="6201">MRLPEVLRIIPVSKTQWYEGVRNGRYPKGISLGPRTTAYRVSDIRKLVDELGGAS</sequence>
<dbReference type="Proteomes" id="UP000231632">
    <property type="component" value="Unassembled WGS sequence"/>
</dbReference>
<evidence type="ECO:0000313" key="2">
    <source>
        <dbReference type="Proteomes" id="UP000231632"/>
    </source>
</evidence>
<organism evidence="1 2">
    <name type="scientific">Mariprofundus micogutta</name>
    <dbReference type="NCBI Taxonomy" id="1921010"/>
    <lineage>
        <taxon>Bacteria</taxon>
        <taxon>Pseudomonadati</taxon>
        <taxon>Pseudomonadota</taxon>
        <taxon>Candidatius Mariprofundia</taxon>
        <taxon>Mariprofundales</taxon>
        <taxon>Mariprofundaceae</taxon>
        <taxon>Mariprofundus</taxon>
    </lineage>
</organism>
<dbReference type="EMBL" id="BDFD01000016">
    <property type="protein sequence ID" value="GAV20825.1"/>
    <property type="molecule type" value="Genomic_DNA"/>
</dbReference>
<dbReference type="RefSeq" id="WP_072660184.1">
    <property type="nucleotide sequence ID" value="NZ_BDFD01000016.1"/>
</dbReference>
<name>A0A1L8CPH1_9PROT</name>
<comment type="caution">
    <text evidence="1">The sequence shown here is derived from an EMBL/GenBank/DDBJ whole genome shotgun (WGS) entry which is preliminary data.</text>
</comment>
<reference evidence="1 2" key="1">
    <citation type="journal article" date="2017" name="Arch. Microbiol.">
        <title>Mariprofundus micogutta sp. nov., a novel iron-oxidizing zetaproteobacterium isolated from a deep-sea hydrothermal field at the Bayonnaise knoll of the Izu-Ogasawara arc, and a description of Mariprofundales ord. nov. and Zetaproteobacteria classis nov.</title>
        <authorList>
            <person name="Makita H."/>
            <person name="Tanaka E."/>
            <person name="Mitsunobu S."/>
            <person name="Miyazaki M."/>
            <person name="Nunoura T."/>
            <person name="Uematsu K."/>
            <person name="Takaki Y."/>
            <person name="Nishi S."/>
            <person name="Shimamura S."/>
            <person name="Takai K."/>
        </authorList>
    </citation>
    <scope>NUCLEOTIDE SEQUENCE [LARGE SCALE GENOMIC DNA]</scope>
    <source>
        <strain evidence="1 2">ET2</strain>
    </source>
</reference>
<evidence type="ECO:0000313" key="1">
    <source>
        <dbReference type="EMBL" id="GAV20825.1"/>
    </source>
</evidence>
<dbReference type="AlphaFoldDB" id="A0A1L8CPH1"/>